<dbReference type="PANTHER" id="PTHR37740">
    <property type="entry name" value="OS02G0193500 PROTEIN"/>
    <property type="match status" value="1"/>
</dbReference>
<dbReference type="EMBL" id="JBBWWR010000003">
    <property type="protein sequence ID" value="KAK8969405.1"/>
    <property type="molecule type" value="Genomic_DNA"/>
</dbReference>
<keyword evidence="3" id="KW-1185">Reference proteome</keyword>
<feature type="compositionally biased region" description="Polar residues" evidence="1">
    <location>
        <begin position="1"/>
        <end position="10"/>
    </location>
</feature>
<dbReference type="Proteomes" id="UP001412067">
    <property type="component" value="Unassembled WGS sequence"/>
</dbReference>
<accession>A0ABR2MYX7</accession>
<reference evidence="2 3" key="1">
    <citation type="journal article" date="2022" name="Nat. Plants">
        <title>Genomes of leafy and leafless Platanthera orchids illuminate the evolution of mycoheterotrophy.</title>
        <authorList>
            <person name="Li M.H."/>
            <person name="Liu K.W."/>
            <person name="Li Z."/>
            <person name="Lu H.C."/>
            <person name="Ye Q.L."/>
            <person name="Zhang D."/>
            <person name="Wang J.Y."/>
            <person name="Li Y.F."/>
            <person name="Zhong Z.M."/>
            <person name="Liu X."/>
            <person name="Yu X."/>
            <person name="Liu D.K."/>
            <person name="Tu X.D."/>
            <person name="Liu B."/>
            <person name="Hao Y."/>
            <person name="Liao X.Y."/>
            <person name="Jiang Y.T."/>
            <person name="Sun W.H."/>
            <person name="Chen J."/>
            <person name="Chen Y.Q."/>
            <person name="Ai Y."/>
            <person name="Zhai J.W."/>
            <person name="Wu S.S."/>
            <person name="Zhou Z."/>
            <person name="Hsiao Y.Y."/>
            <person name="Wu W.L."/>
            <person name="Chen Y.Y."/>
            <person name="Lin Y.F."/>
            <person name="Hsu J.L."/>
            <person name="Li C.Y."/>
            <person name="Wang Z.W."/>
            <person name="Zhao X."/>
            <person name="Zhong W.Y."/>
            <person name="Ma X.K."/>
            <person name="Ma L."/>
            <person name="Huang J."/>
            <person name="Chen G.Z."/>
            <person name="Huang M.Z."/>
            <person name="Huang L."/>
            <person name="Peng D.H."/>
            <person name="Luo Y.B."/>
            <person name="Zou S.Q."/>
            <person name="Chen S.P."/>
            <person name="Lan S."/>
            <person name="Tsai W.C."/>
            <person name="Van de Peer Y."/>
            <person name="Liu Z.J."/>
        </authorList>
    </citation>
    <scope>NUCLEOTIDE SEQUENCE [LARGE SCALE GENOMIC DNA]</scope>
    <source>
        <strain evidence="2">Lor288</strain>
    </source>
</reference>
<evidence type="ECO:0000313" key="3">
    <source>
        <dbReference type="Proteomes" id="UP001412067"/>
    </source>
</evidence>
<feature type="region of interest" description="Disordered" evidence="1">
    <location>
        <begin position="1"/>
        <end position="63"/>
    </location>
</feature>
<organism evidence="2 3">
    <name type="scientific">Platanthera guangdongensis</name>
    <dbReference type="NCBI Taxonomy" id="2320717"/>
    <lineage>
        <taxon>Eukaryota</taxon>
        <taxon>Viridiplantae</taxon>
        <taxon>Streptophyta</taxon>
        <taxon>Embryophyta</taxon>
        <taxon>Tracheophyta</taxon>
        <taxon>Spermatophyta</taxon>
        <taxon>Magnoliopsida</taxon>
        <taxon>Liliopsida</taxon>
        <taxon>Asparagales</taxon>
        <taxon>Orchidaceae</taxon>
        <taxon>Orchidoideae</taxon>
        <taxon>Orchideae</taxon>
        <taxon>Orchidinae</taxon>
        <taxon>Platanthera</taxon>
    </lineage>
</organism>
<proteinExistence type="predicted"/>
<dbReference type="PANTHER" id="PTHR37740:SF1">
    <property type="entry name" value="OS02G0193500 PROTEIN"/>
    <property type="match status" value="1"/>
</dbReference>
<evidence type="ECO:0000313" key="2">
    <source>
        <dbReference type="EMBL" id="KAK8969405.1"/>
    </source>
</evidence>
<evidence type="ECO:0000256" key="1">
    <source>
        <dbReference type="SAM" id="MobiDB-lite"/>
    </source>
</evidence>
<feature type="compositionally biased region" description="Polar residues" evidence="1">
    <location>
        <begin position="38"/>
        <end position="58"/>
    </location>
</feature>
<name>A0ABR2MYX7_9ASPA</name>
<sequence length="140" mass="15260">MQEPQVSSQEENPRPKACQKKPPGSAKKGEVEKGSGGLTSSLKPKNSKGSQKPDSSESFHGIDGCASDSFPDCSSYSGDYRVLRHQYLLLEEESVSLDRELSIVEFEITDLEKEKFGLLDQLVVLEGLVEPSALKPKGGF</sequence>
<comment type="caution">
    <text evidence="2">The sequence shown here is derived from an EMBL/GenBank/DDBJ whole genome shotgun (WGS) entry which is preliminary data.</text>
</comment>
<protein>
    <submittedName>
        <fullName evidence="2">Uncharacterized protein</fullName>
    </submittedName>
</protein>
<gene>
    <name evidence="2" type="ORF">KSP40_PGU010370</name>
</gene>